<protein>
    <submittedName>
        <fullName evidence="2">Glycosyltransferase family A protein</fullName>
        <ecNumber evidence="2">2.4.-.-</ecNumber>
    </submittedName>
</protein>
<evidence type="ECO:0000259" key="1">
    <source>
        <dbReference type="Pfam" id="PF00535"/>
    </source>
</evidence>
<proteinExistence type="predicted"/>
<sequence length="319" mass="35833">MSVAITLASGNHAMFSVIIPVHNKKEHVVAAIESVLAQTYDGYELILIDDCSTDGSAELLRPYESDRVRIFKRDTPGPGGYAARNLGVEKSNNKWVTFLDADDVWYSNHLQAAHDLIEKYEEVDFFSFSRDKIFRGEKSGFFHPREEQIDRDTALARFSRRDIFHTNAVAIKRELFIEAGGFPAGQCKRGGDSDLWLRLLLKCGSIVVSPVVTSCYALDNSGVIYGKSKVERQHPVQKTVIDFIKNNPDSKVKSRLKKLSNRKNISWLAARKRSGDFSLSELSVIYYSCLDLAGVKQLLKLIVPLPVTKFTASIRKTPT</sequence>
<feature type="domain" description="Glycosyltransferase 2-like" evidence="1">
    <location>
        <begin position="16"/>
        <end position="174"/>
    </location>
</feature>
<reference evidence="2 3" key="1">
    <citation type="submission" date="2023-04" db="EMBL/GenBank/DDBJ databases">
        <title>A long-awaited taxogenomic arrangement of the family Halomonadaceae.</title>
        <authorList>
            <person name="De La Haba R."/>
            <person name="Chuvochina M."/>
            <person name="Wittouck S."/>
            <person name="Arahal D.R."/>
            <person name="Sanchez-Porro C."/>
            <person name="Hugenholtz P."/>
            <person name="Ventosa A."/>
        </authorList>
    </citation>
    <scope>NUCLEOTIDE SEQUENCE [LARGE SCALE GENOMIC DNA]</scope>
    <source>
        <strain evidence="2 3">DSM 26770</strain>
    </source>
</reference>
<dbReference type="CDD" id="cd00761">
    <property type="entry name" value="Glyco_tranf_GTA_type"/>
    <property type="match status" value="1"/>
</dbReference>
<dbReference type="EC" id="2.4.-.-" evidence="2"/>
<dbReference type="PANTHER" id="PTHR43685">
    <property type="entry name" value="GLYCOSYLTRANSFERASE"/>
    <property type="match status" value="1"/>
</dbReference>
<dbReference type="SUPFAM" id="SSF53448">
    <property type="entry name" value="Nucleotide-diphospho-sugar transferases"/>
    <property type="match status" value="1"/>
</dbReference>
<dbReference type="InterPro" id="IPR029044">
    <property type="entry name" value="Nucleotide-diphossugar_trans"/>
</dbReference>
<dbReference type="GO" id="GO:0016757">
    <property type="term" value="F:glycosyltransferase activity"/>
    <property type="evidence" value="ECO:0007669"/>
    <property type="project" value="UniProtKB-KW"/>
</dbReference>
<evidence type="ECO:0000313" key="2">
    <source>
        <dbReference type="EMBL" id="MDR5906836.1"/>
    </source>
</evidence>
<organism evidence="2 3">
    <name type="scientific">Franzmannia qiaohouensis</name>
    <dbReference type="NCBI Taxonomy" id="1329370"/>
    <lineage>
        <taxon>Bacteria</taxon>
        <taxon>Pseudomonadati</taxon>
        <taxon>Pseudomonadota</taxon>
        <taxon>Gammaproteobacteria</taxon>
        <taxon>Oceanospirillales</taxon>
        <taxon>Halomonadaceae</taxon>
        <taxon>Franzmannia</taxon>
    </lineage>
</organism>
<dbReference type="Pfam" id="PF00535">
    <property type="entry name" value="Glycos_transf_2"/>
    <property type="match status" value="1"/>
</dbReference>
<keyword evidence="2" id="KW-0328">Glycosyltransferase</keyword>
<dbReference type="InterPro" id="IPR050834">
    <property type="entry name" value="Glycosyltransf_2"/>
</dbReference>
<name>A0ABU1HHR1_9GAMM</name>
<dbReference type="RefSeq" id="WP_309723753.1">
    <property type="nucleotide sequence ID" value="NZ_JARWAM010000012.1"/>
</dbReference>
<comment type="caution">
    <text evidence="2">The sequence shown here is derived from an EMBL/GenBank/DDBJ whole genome shotgun (WGS) entry which is preliminary data.</text>
</comment>
<dbReference type="EMBL" id="JARWAM010000012">
    <property type="protein sequence ID" value="MDR5906836.1"/>
    <property type="molecule type" value="Genomic_DNA"/>
</dbReference>
<dbReference type="Gene3D" id="3.90.550.10">
    <property type="entry name" value="Spore Coat Polysaccharide Biosynthesis Protein SpsA, Chain A"/>
    <property type="match status" value="1"/>
</dbReference>
<accession>A0ABU1HHR1</accession>
<keyword evidence="2" id="KW-0808">Transferase</keyword>
<dbReference type="PANTHER" id="PTHR43685:SF2">
    <property type="entry name" value="GLYCOSYLTRANSFERASE 2-LIKE DOMAIN-CONTAINING PROTEIN"/>
    <property type="match status" value="1"/>
</dbReference>
<evidence type="ECO:0000313" key="3">
    <source>
        <dbReference type="Proteomes" id="UP001251374"/>
    </source>
</evidence>
<dbReference type="InterPro" id="IPR001173">
    <property type="entry name" value="Glyco_trans_2-like"/>
</dbReference>
<gene>
    <name evidence="2" type="ORF">QC821_16270</name>
</gene>
<keyword evidence="3" id="KW-1185">Reference proteome</keyword>
<dbReference type="Proteomes" id="UP001251374">
    <property type="component" value="Unassembled WGS sequence"/>
</dbReference>